<dbReference type="Proteomes" id="UP000194450">
    <property type="component" value="Unassembled WGS sequence"/>
</dbReference>
<dbReference type="Gene3D" id="3.10.450.620">
    <property type="entry name" value="JHP933, nucleotidyltransferase-like core domain"/>
    <property type="match status" value="1"/>
</dbReference>
<dbReference type="OrthoDB" id="9780929at2"/>
<dbReference type="GO" id="GO:0016740">
    <property type="term" value="F:transferase activity"/>
    <property type="evidence" value="ECO:0007669"/>
    <property type="project" value="UniProtKB-KW"/>
</dbReference>
<dbReference type="RefSeq" id="WP_086434096.1">
    <property type="nucleotide sequence ID" value="NZ_FXWH01000001.1"/>
</dbReference>
<evidence type="ECO:0000313" key="2">
    <source>
        <dbReference type="Proteomes" id="UP000194450"/>
    </source>
</evidence>
<dbReference type="InterPro" id="IPR014942">
    <property type="entry name" value="AbiEii"/>
</dbReference>
<evidence type="ECO:0000313" key="1">
    <source>
        <dbReference type="EMBL" id="SMQ64142.1"/>
    </source>
</evidence>
<dbReference type="Pfam" id="PF08843">
    <property type="entry name" value="AbiEii"/>
    <property type="match status" value="1"/>
</dbReference>
<keyword evidence="2" id="KW-1185">Reference proteome</keyword>
<keyword evidence="1" id="KW-0808">Transferase</keyword>
<accession>A0A1Y6EUF4</accession>
<dbReference type="AlphaFoldDB" id="A0A1Y6EUF4"/>
<organism evidence="1 2">
    <name type="scientific">Pseudidiomarina planktonica</name>
    <dbReference type="NCBI Taxonomy" id="1323738"/>
    <lineage>
        <taxon>Bacteria</taxon>
        <taxon>Pseudomonadati</taxon>
        <taxon>Pseudomonadota</taxon>
        <taxon>Gammaproteobacteria</taxon>
        <taxon>Alteromonadales</taxon>
        <taxon>Idiomarinaceae</taxon>
        <taxon>Pseudidiomarina</taxon>
    </lineage>
</organism>
<dbReference type="EMBL" id="FXWH01000001">
    <property type="protein sequence ID" value="SMQ64142.1"/>
    <property type="molecule type" value="Genomic_DNA"/>
</dbReference>
<protein>
    <submittedName>
        <fullName evidence="1">Nucleotidyl transferase AbiEii toxin, Type IV TA system</fullName>
    </submittedName>
</protein>
<sequence>MNQFLQLKDSERREAFLAAEENYDQKSQAYIIEKDFWVTAVLEILYTKVAPKLSGICEQPFIFKGGTSLSKCFNLIDRMSEDIDLSLSLKLLNKNEVTRHVTAGRNYHHRIAKEIDAAAEIFVEKTLLQPLKKHLEELDERIEVYIEDCEPLNISIQYPSLFDDSEIKSVQPRVLIETGGRSQNVPVVNVSITHILGSVIPQLADQDFEVIALAPERTILEKMFGVHTNLTQEKLLPKYARHLYDIVKLNEENRSWCTNKELFLSHVEFSDLNYKTHQDSCDTARTGPIKLSPNSEKMVKHYSTDWESMADMFPYSVLPYTFDELIARIKVIEESVNDAFYS</sequence>
<reference evidence="2" key="1">
    <citation type="submission" date="2017-04" db="EMBL/GenBank/DDBJ databases">
        <authorList>
            <person name="Varghese N."/>
            <person name="Submissions S."/>
        </authorList>
    </citation>
    <scope>NUCLEOTIDE SEQUENCE [LARGE SCALE GENOMIC DNA]</scope>
</reference>
<gene>
    <name evidence="1" type="ORF">SAMN06297229_0969</name>
</gene>
<proteinExistence type="predicted"/>
<name>A0A1Y6EUF4_9GAMM</name>